<keyword evidence="5" id="KW-0997">Cell inner membrane</keyword>
<feature type="domain" description="TonB C-terminal" evidence="11">
    <location>
        <begin position="297"/>
        <end position="358"/>
    </location>
</feature>
<sequence length="362" mass="40765">MAAKIIESYKFHLLISYRLLLTSFVDFFQQRILIPNSTTANYCYTNKRFNNCRPTNMYELLFFMKSKNQTAPQLNVHAVYCSQPNCKNMKSEEILKADVLDILFENRNKAYGAYSIRKAYPSHLKKAMATMLLLVGAGFVIVMSQSKKADVRFTAREKITEVVLDPYVEREKPKEQPKPQERTVAEKPPTKIDTDPEIVPDDQAKNLPPDRTDPAIYNPGPIDDPGTPGGGDYIQAKQGNETVITPDNTKEKQPEAPQILEISEIAPEFPGGMQAWISYLQKMLRVPDDLEAGDRKTVRVKFVVNANGDVTDAVIVASGGNQFDREVLRVIGRMPKWKPGKQNGKAVAVYFTQPVTFTAPEE</sequence>
<keyword evidence="6" id="KW-0812">Transmembrane</keyword>
<dbReference type="GO" id="GO:0098797">
    <property type="term" value="C:plasma membrane protein complex"/>
    <property type="evidence" value="ECO:0007669"/>
    <property type="project" value="TreeGrafter"/>
</dbReference>
<dbReference type="Pfam" id="PF03544">
    <property type="entry name" value="TonB_C"/>
    <property type="match status" value="1"/>
</dbReference>
<evidence type="ECO:0000256" key="2">
    <source>
        <dbReference type="ARBA" id="ARBA00006555"/>
    </source>
</evidence>
<dbReference type="Proteomes" id="UP000290204">
    <property type="component" value="Unassembled WGS sequence"/>
</dbReference>
<feature type="region of interest" description="Disordered" evidence="10">
    <location>
        <begin position="170"/>
        <end position="231"/>
    </location>
</feature>
<dbReference type="NCBIfam" id="TIGR01352">
    <property type="entry name" value="tonB_Cterm"/>
    <property type="match status" value="1"/>
</dbReference>
<evidence type="ECO:0000256" key="8">
    <source>
        <dbReference type="ARBA" id="ARBA00022989"/>
    </source>
</evidence>
<dbReference type="SUPFAM" id="SSF74653">
    <property type="entry name" value="TolA/TonB C-terminal domain"/>
    <property type="match status" value="1"/>
</dbReference>
<dbReference type="GO" id="GO:0015031">
    <property type="term" value="P:protein transport"/>
    <property type="evidence" value="ECO:0007669"/>
    <property type="project" value="UniProtKB-KW"/>
</dbReference>
<evidence type="ECO:0000259" key="11">
    <source>
        <dbReference type="Pfam" id="PF03544"/>
    </source>
</evidence>
<dbReference type="InterPro" id="IPR051045">
    <property type="entry name" value="TonB-dependent_transducer"/>
</dbReference>
<dbReference type="PANTHER" id="PTHR33446">
    <property type="entry name" value="PROTEIN TONB-RELATED"/>
    <property type="match status" value="1"/>
</dbReference>
<feature type="compositionally biased region" description="Basic and acidic residues" evidence="10">
    <location>
        <begin position="170"/>
        <end position="194"/>
    </location>
</feature>
<feature type="compositionally biased region" description="Basic and acidic residues" evidence="10">
    <location>
        <begin position="202"/>
        <end position="213"/>
    </location>
</feature>
<reference evidence="12 13" key="1">
    <citation type="submission" date="2019-01" db="EMBL/GenBank/DDBJ databases">
        <title>Lacibacter sp. strain TTM-7.</title>
        <authorList>
            <person name="Chen W.-M."/>
        </authorList>
    </citation>
    <scope>NUCLEOTIDE SEQUENCE [LARGE SCALE GENOMIC DNA]</scope>
    <source>
        <strain evidence="12 13">TTM-7</strain>
    </source>
</reference>
<keyword evidence="13" id="KW-1185">Reference proteome</keyword>
<keyword evidence="4" id="KW-1003">Cell membrane</keyword>
<evidence type="ECO:0000256" key="6">
    <source>
        <dbReference type="ARBA" id="ARBA00022692"/>
    </source>
</evidence>
<dbReference type="Gene3D" id="3.30.1150.10">
    <property type="match status" value="1"/>
</dbReference>
<dbReference type="PANTHER" id="PTHR33446:SF2">
    <property type="entry name" value="PROTEIN TONB"/>
    <property type="match status" value="1"/>
</dbReference>
<keyword evidence="7" id="KW-0653">Protein transport</keyword>
<gene>
    <name evidence="12" type="ORF">ESA94_13610</name>
</gene>
<evidence type="ECO:0000313" key="12">
    <source>
        <dbReference type="EMBL" id="RXK59174.1"/>
    </source>
</evidence>
<keyword evidence="3" id="KW-0813">Transport</keyword>
<dbReference type="InterPro" id="IPR006260">
    <property type="entry name" value="TonB/TolA_C"/>
</dbReference>
<dbReference type="InterPro" id="IPR037682">
    <property type="entry name" value="TonB_C"/>
</dbReference>
<dbReference type="AlphaFoldDB" id="A0A4V1M7B6"/>
<comment type="subcellular location">
    <subcellularLocation>
        <location evidence="1">Cell inner membrane</location>
        <topology evidence="1">Single-pass membrane protein</topology>
        <orientation evidence="1">Periplasmic side</orientation>
    </subcellularLocation>
</comment>
<proteinExistence type="inferred from homology"/>
<keyword evidence="8" id="KW-1133">Transmembrane helix</keyword>
<evidence type="ECO:0000256" key="10">
    <source>
        <dbReference type="SAM" id="MobiDB-lite"/>
    </source>
</evidence>
<dbReference type="EMBL" id="SDHW01000004">
    <property type="protein sequence ID" value="RXK59174.1"/>
    <property type="molecule type" value="Genomic_DNA"/>
</dbReference>
<keyword evidence="9" id="KW-0472">Membrane</keyword>
<evidence type="ECO:0000256" key="7">
    <source>
        <dbReference type="ARBA" id="ARBA00022927"/>
    </source>
</evidence>
<evidence type="ECO:0000256" key="3">
    <source>
        <dbReference type="ARBA" id="ARBA00022448"/>
    </source>
</evidence>
<protein>
    <submittedName>
        <fullName evidence="12">Energy transducer TonB</fullName>
    </submittedName>
</protein>
<dbReference type="OrthoDB" id="1039448at2"/>
<accession>A0A4V1M7B6</accession>
<evidence type="ECO:0000256" key="4">
    <source>
        <dbReference type="ARBA" id="ARBA00022475"/>
    </source>
</evidence>
<comment type="caution">
    <text evidence="12">The sequence shown here is derived from an EMBL/GenBank/DDBJ whole genome shotgun (WGS) entry which is preliminary data.</text>
</comment>
<comment type="similarity">
    <text evidence="2">Belongs to the TonB family.</text>
</comment>
<name>A0A4V1M7B6_9BACT</name>
<evidence type="ECO:0000256" key="9">
    <source>
        <dbReference type="ARBA" id="ARBA00023136"/>
    </source>
</evidence>
<evidence type="ECO:0000256" key="1">
    <source>
        <dbReference type="ARBA" id="ARBA00004383"/>
    </source>
</evidence>
<dbReference type="GO" id="GO:0055085">
    <property type="term" value="P:transmembrane transport"/>
    <property type="evidence" value="ECO:0007669"/>
    <property type="project" value="InterPro"/>
</dbReference>
<evidence type="ECO:0000256" key="5">
    <source>
        <dbReference type="ARBA" id="ARBA00022519"/>
    </source>
</evidence>
<dbReference type="GO" id="GO:0031992">
    <property type="term" value="F:energy transducer activity"/>
    <property type="evidence" value="ECO:0007669"/>
    <property type="project" value="TreeGrafter"/>
</dbReference>
<evidence type="ECO:0000313" key="13">
    <source>
        <dbReference type="Proteomes" id="UP000290204"/>
    </source>
</evidence>
<organism evidence="12 13">
    <name type="scientific">Lacibacter luteus</name>
    <dbReference type="NCBI Taxonomy" id="2508719"/>
    <lineage>
        <taxon>Bacteria</taxon>
        <taxon>Pseudomonadati</taxon>
        <taxon>Bacteroidota</taxon>
        <taxon>Chitinophagia</taxon>
        <taxon>Chitinophagales</taxon>
        <taxon>Chitinophagaceae</taxon>
        <taxon>Lacibacter</taxon>
    </lineage>
</organism>